<evidence type="ECO:0000313" key="3">
    <source>
        <dbReference type="EMBL" id="EHP49304.1"/>
    </source>
</evidence>
<dbReference type="SUPFAM" id="SSF49299">
    <property type="entry name" value="PKD domain"/>
    <property type="match status" value="1"/>
</dbReference>
<evidence type="ECO:0000313" key="4">
    <source>
        <dbReference type="Proteomes" id="UP000004892"/>
    </source>
</evidence>
<dbReference type="Gene3D" id="2.60.40.10">
    <property type="entry name" value="Immunoglobulins"/>
    <property type="match status" value="2"/>
</dbReference>
<dbReference type="PATRIC" id="fig|742817.3.peg.879"/>
<sequence>MKRCIRYISALLAVLAFFACSDDDEPAFIPASFELISGEGTAIDIDPDGTTGTVKFSYEKDSVSIQVKTNQENWQYTFEQPAEHFTVVREGDKLTISVPENKTSLFYKGTLTLTTGTESNFARCVLSLSQSPAPDPEVTVEPGIVEFPYQGGETELTVTTTHERWTVRKMLDNYTDDFIIVSQVGDKVIVKTQENHTPLLLNGTVIVTCGEGDRIVEAEVSVTQQGAPPVSLSVDKTSIEFTSEGGTDTVAVTVENVEDWNFQCKETWLTVKREGNFLLLTAPANHSANTPTAEILVYAGNKDYKNYDERRITITQKSWENAGALVFELTIPEPQDGGVTALLPLIGLTNCTIDWGDGSELAHPTEKIPSHIYAAAGVYKVAVRGGVEKLYSQDFAFSYPYKEAPGYITAILSWGNTGLISMERGLYKCYNLKRIPDDTEGAFTNVTTFSDAFNGCESLESIPAGLFTYAKSAQDFRGCFQYCNALREIPATLFIHCESAEKFYGTFSSCEELTSVPDGLFAGRSKVTTFTSVFGRNPNLETVGKDVFKGCTENTSFNQAFSSCEKLRSVPADIFDDCRKVTDFRFAFRYNTAMSGESPYTLVDGKKVHLYERNAYPDHFSAIPNYKSCFTDCTGLSDYNAIVEAGWN</sequence>
<keyword evidence="1" id="KW-0732">Signal</keyword>
<dbReference type="HOGENOM" id="CLU_020663_0_0_10"/>
<dbReference type="AlphaFoldDB" id="H1DEY6"/>
<dbReference type="InterPro" id="IPR000601">
    <property type="entry name" value="PKD_dom"/>
</dbReference>
<name>H1DEY6_9BACT</name>
<dbReference type="GeneID" id="98068429"/>
<proteinExistence type="predicted"/>
<dbReference type="InterPro" id="IPR035986">
    <property type="entry name" value="PKD_dom_sf"/>
</dbReference>
<feature type="chain" id="PRO_5003549143" description="PKD domain-containing protein" evidence="1">
    <location>
        <begin position="22"/>
        <end position="648"/>
    </location>
</feature>
<feature type="signal peptide" evidence="1">
    <location>
        <begin position="1"/>
        <end position="21"/>
    </location>
</feature>
<dbReference type="RefSeq" id="WP_009135970.1">
    <property type="nucleotide sequence ID" value="NZ_JH594596.1"/>
</dbReference>
<dbReference type="PROSITE" id="PS50093">
    <property type="entry name" value="PKD"/>
    <property type="match status" value="1"/>
</dbReference>
<dbReference type="InterPro" id="IPR032675">
    <property type="entry name" value="LRR_dom_sf"/>
</dbReference>
<dbReference type="PANTHER" id="PTHR45661:SF3">
    <property type="entry name" value="IG-LIKE DOMAIN-CONTAINING PROTEIN"/>
    <property type="match status" value="1"/>
</dbReference>
<dbReference type="CDD" id="cd14948">
    <property type="entry name" value="BACON"/>
    <property type="match status" value="1"/>
</dbReference>
<dbReference type="Proteomes" id="UP000004892">
    <property type="component" value="Unassembled WGS sequence"/>
</dbReference>
<protein>
    <recommendedName>
        <fullName evidence="2">PKD domain-containing protein</fullName>
    </recommendedName>
</protein>
<dbReference type="InterPro" id="IPR024361">
    <property type="entry name" value="BACON"/>
</dbReference>
<accession>H1DEY6</accession>
<evidence type="ECO:0000256" key="1">
    <source>
        <dbReference type="SAM" id="SignalP"/>
    </source>
</evidence>
<dbReference type="STRING" id="742817.HMPREF9449_00822"/>
<reference evidence="3 4" key="1">
    <citation type="submission" date="2012-01" db="EMBL/GenBank/DDBJ databases">
        <title>The Genome Sequence of Odoribacter laneus YIT 12061.</title>
        <authorList>
            <consortium name="The Broad Institute Genome Sequencing Platform"/>
            <person name="Earl A."/>
            <person name="Ward D."/>
            <person name="Feldgarden M."/>
            <person name="Gevers D."/>
            <person name="Morotomi M."/>
            <person name="Young S.K."/>
            <person name="Zeng Q."/>
            <person name="Gargeya S."/>
            <person name="Fitzgerald M."/>
            <person name="Haas B."/>
            <person name="Abouelleil A."/>
            <person name="Alvarado L."/>
            <person name="Arachchi H.M."/>
            <person name="Berlin A."/>
            <person name="Chapman S.B."/>
            <person name="Gearin G."/>
            <person name="Goldberg J."/>
            <person name="Griggs A."/>
            <person name="Gujja S."/>
            <person name="Hansen M."/>
            <person name="Heiman D."/>
            <person name="Howarth C."/>
            <person name="Larimer J."/>
            <person name="Lui A."/>
            <person name="MacDonald P.J.P."/>
            <person name="McCowen C."/>
            <person name="Montmayeur A."/>
            <person name="Murphy C."/>
            <person name="Neiman D."/>
            <person name="Pearson M."/>
            <person name="Priest M."/>
            <person name="Roberts A."/>
            <person name="Saif S."/>
            <person name="Shea T."/>
            <person name="Sisk P."/>
            <person name="Stolte C."/>
            <person name="Sykes S."/>
            <person name="Wortman J."/>
            <person name="Nusbaum C."/>
            <person name="Birren B."/>
        </authorList>
    </citation>
    <scope>NUCLEOTIDE SEQUENCE [LARGE SCALE GENOMIC DNA]</scope>
    <source>
        <strain evidence="3 4">YIT 12061</strain>
    </source>
</reference>
<dbReference type="PROSITE" id="PS51257">
    <property type="entry name" value="PROKAR_LIPOPROTEIN"/>
    <property type="match status" value="1"/>
</dbReference>
<organism evidence="3 4">
    <name type="scientific">Odoribacter laneus YIT 12061</name>
    <dbReference type="NCBI Taxonomy" id="742817"/>
    <lineage>
        <taxon>Bacteria</taxon>
        <taxon>Pseudomonadati</taxon>
        <taxon>Bacteroidota</taxon>
        <taxon>Bacteroidia</taxon>
        <taxon>Bacteroidales</taxon>
        <taxon>Odoribacteraceae</taxon>
        <taxon>Odoribacter</taxon>
    </lineage>
</organism>
<dbReference type="eggNOG" id="COG4886">
    <property type="taxonomic scope" value="Bacteria"/>
</dbReference>
<dbReference type="InterPro" id="IPR013783">
    <property type="entry name" value="Ig-like_fold"/>
</dbReference>
<dbReference type="EMBL" id="ADMC01000014">
    <property type="protein sequence ID" value="EHP49304.1"/>
    <property type="molecule type" value="Genomic_DNA"/>
</dbReference>
<dbReference type="InterPro" id="IPR053139">
    <property type="entry name" value="Surface_bspA-like"/>
</dbReference>
<dbReference type="Gene3D" id="3.80.10.10">
    <property type="entry name" value="Ribonuclease Inhibitor"/>
    <property type="match status" value="1"/>
</dbReference>
<evidence type="ECO:0000259" key="2">
    <source>
        <dbReference type="PROSITE" id="PS50093"/>
    </source>
</evidence>
<comment type="caution">
    <text evidence="3">The sequence shown here is derived from an EMBL/GenBank/DDBJ whole genome shotgun (WGS) entry which is preliminary data.</text>
</comment>
<keyword evidence="4" id="KW-1185">Reference proteome</keyword>
<dbReference type="PANTHER" id="PTHR45661">
    <property type="entry name" value="SURFACE ANTIGEN"/>
    <property type="match status" value="1"/>
</dbReference>
<gene>
    <name evidence="3" type="ORF">HMPREF9449_00822</name>
</gene>
<feature type="domain" description="PKD" evidence="2">
    <location>
        <begin position="354"/>
        <end position="383"/>
    </location>
</feature>